<dbReference type="Proteomes" id="UP000785200">
    <property type="component" value="Unassembled WGS sequence"/>
</dbReference>
<proteinExistence type="predicted"/>
<dbReference type="OrthoDB" id="10042665at2759"/>
<name>A0A9P6VDH2_9HELO</name>
<dbReference type="Pfam" id="PF22942">
    <property type="entry name" value="DUF7025"/>
    <property type="match status" value="1"/>
</dbReference>
<dbReference type="SUPFAM" id="SSF52540">
    <property type="entry name" value="P-loop containing nucleoside triphosphate hydrolases"/>
    <property type="match status" value="1"/>
</dbReference>
<dbReference type="Pfam" id="PF00004">
    <property type="entry name" value="AAA"/>
    <property type="match status" value="1"/>
</dbReference>
<dbReference type="InterPro" id="IPR054289">
    <property type="entry name" value="DUF7025"/>
</dbReference>
<dbReference type="AlphaFoldDB" id="A0A9P6VDH2"/>
<dbReference type="PANTHER" id="PTHR46411:SF1">
    <property type="entry name" value="FAMILY ATPASE, PUTATIVE (AFU_ORTHOLOGUE AFUA_7G05752)-RELATED"/>
    <property type="match status" value="1"/>
</dbReference>
<dbReference type="GO" id="GO:0000502">
    <property type="term" value="C:proteasome complex"/>
    <property type="evidence" value="ECO:0007669"/>
    <property type="project" value="UniProtKB-KW"/>
</dbReference>
<dbReference type="Gene3D" id="3.40.50.300">
    <property type="entry name" value="P-loop containing nucleotide triphosphate hydrolases"/>
    <property type="match status" value="1"/>
</dbReference>
<protein>
    <submittedName>
        <fullName evidence="2">26S proteasome regulatory subunit</fullName>
    </submittedName>
</protein>
<dbReference type="GO" id="GO:0016887">
    <property type="term" value="F:ATP hydrolysis activity"/>
    <property type="evidence" value="ECO:0007669"/>
    <property type="project" value="InterPro"/>
</dbReference>
<dbReference type="InterPro" id="IPR027417">
    <property type="entry name" value="P-loop_NTPase"/>
</dbReference>
<dbReference type="SMART" id="SM00382">
    <property type="entry name" value="AAA"/>
    <property type="match status" value="1"/>
</dbReference>
<gene>
    <name evidence="2" type="ORF">D0Z07_9193</name>
</gene>
<dbReference type="GO" id="GO:0005524">
    <property type="term" value="F:ATP binding"/>
    <property type="evidence" value="ECO:0007669"/>
    <property type="project" value="InterPro"/>
</dbReference>
<accession>A0A9P6VDH2</accession>
<dbReference type="PANTHER" id="PTHR46411">
    <property type="entry name" value="FAMILY ATPASE, PUTATIVE-RELATED"/>
    <property type="match status" value="1"/>
</dbReference>
<sequence>MALTEIVQCHFPLSLEQPCTPPISPDLLSSQHAVPLNNVQQLVEIVEDTVAKKIKATLFSKYACFHTPTESPPISPLPVTFQDIKNLLLAAIEAKSPVPTAIPETLPTGVIETHNEVVTQSLKPQYKKIDEVVAFWDEKTYKYKIVESQELPAEADKLDSYVFVIRGRIDKKTTETTFYIDVKSECLRDALRNILKDAHAVNTKENKLSVEQKLLYHYLPELESSQSWHGINTLDQNSAKLVGLLVDYLRETYADTTENLTSIIENGEITYNLLWALFKPNEPVFTTCHGTHKPRCVKYDYGEEKISKSGSKYWNIECRYKDFDGNEFGDVSIELRIPKFRGVKRIDLLEAFPLQYHPDYFKVKAELIENGQKFVSLIGSHHRQYNGTAFYMNKGVPVELNVNGRIMIDAAFFQRINPNYSRLKITDPADSIPELGLWDMFELVTDDDQSGIAESAQLTIPNVELSWMNEDDFLICCPTVLGFSFADKQWVEFAVANIQEIRWSSGCFDGLVIPDKDREVIMALVEARNGRALQDLRFIFDDIVVGKGRGLNILLHGYPGLGKTLTAEAAAEHLKRPLYSVRWPALCLVQILLTVKISAGELSINAADLEAQLSQIFQIAGHWGAILLLDEADVYLERRSNQDLVRNGLVSVFLRKLEYCEGIIFLTTNRVAQFDEAILSRVHLTLRYDVLDRETKTKIWTQFLNRSPTAQGLHTVSSKQLEGLVSHRLNGRQIKNIVATAHAMATKEKCPIKIEHLAKAVAINERFVREFYGKGKTDGMYH</sequence>
<organism evidence="2 3">
    <name type="scientific">Hyphodiscus hymeniophilus</name>
    <dbReference type="NCBI Taxonomy" id="353542"/>
    <lineage>
        <taxon>Eukaryota</taxon>
        <taxon>Fungi</taxon>
        <taxon>Dikarya</taxon>
        <taxon>Ascomycota</taxon>
        <taxon>Pezizomycotina</taxon>
        <taxon>Leotiomycetes</taxon>
        <taxon>Helotiales</taxon>
        <taxon>Hyphodiscaceae</taxon>
        <taxon>Hyphodiscus</taxon>
    </lineage>
</organism>
<reference evidence="2" key="1">
    <citation type="submission" date="2019-07" db="EMBL/GenBank/DDBJ databases">
        <title>Hyphodiscus hymeniophilus genome sequencing and assembly.</title>
        <authorList>
            <person name="Kramer G."/>
            <person name="Nodwell J."/>
        </authorList>
    </citation>
    <scope>NUCLEOTIDE SEQUENCE</scope>
    <source>
        <strain evidence="2">ATCC 34498</strain>
    </source>
</reference>
<keyword evidence="3" id="KW-1185">Reference proteome</keyword>
<dbReference type="EMBL" id="VNKQ01000020">
    <property type="protein sequence ID" value="KAG0645018.1"/>
    <property type="molecule type" value="Genomic_DNA"/>
</dbReference>
<evidence type="ECO:0000313" key="2">
    <source>
        <dbReference type="EMBL" id="KAG0645018.1"/>
    </source>
</evidence>
<evidence type="ECO:0000313" key="3">
    <source>
        <dbReference type="Proteomes" id="UP000785200"/>
    </source>
</evidence>
<comment type="caution">
    <text evidence="2">The sequence shown here is derived from an EMBL/GenBank/DDBJ whole genome shotgun (WGS) entry which is preliminary data.</text>
</comment>
<dbReference type="InterPro" id="IPR003959">
    <property type="entry name" value="ATPase_AAA_core"/>
</dbReference>
<evidence type="ECO:0000259" key="1">
    <source>
        <dbReference type="SMART" id="SM00382"/>
    </source>
</evidence>
<feature type="domain" description="AAA+ ATPase" evidence="1">
    <location>
        <begin position="549"/>
        <end position="694"/>
    </location>
</feature>
<dbReference type="InterPro" id="IPR003593">
    <property type="entry name" value="AAA+_ATPase"/>
</dbReference>
<dbReference type="CDD" id="cd19481">
    <property type="entry name" value="RecA-like_protease"/>
    <property type="match status" value="1"/>
</dbReference>
<keyword evidence="2" id="KW-0647">Proteasome</keyword>